<evidence type="ECO:0000256" key="1">
    <source>
        <dbReference type="SAM" id="MobiDB-lite"/>
    </source>
</evidence>
<proteinExistence type="predicted"/>
<dbReference type="AlphaFoldDB" id="A0A815R850"/>
<gene>
    <name evidence="2" type="ORF">EDS130_LOCUS40932</name>
</gene>
<dbReference type="Proteomes" id="UP000663852">
    <property type="component" value="Unassembled WGS sequence"/>
</dbReference>
<feature type="compositionally biased region" description="Acidic residues" evidence="1">
    <location>
        <begin position="17"/>
        <end position="27"/>
    </location>
</feature>
<dbReference type="EMBL" id="CAJNOJ010000514">
    <property type="protein sequence ID" value="CAF1473238.1"/>
    <property type="molecule type" value="Genomic_DNA"/>
</dbReference>
<reference evidence="2" key="1">
    <citation type="submission" date="2021-02" db="EMBL/GenBank/DDBJ databases">
        <authorList>
            <person name="Nowell W R."/>
        </authorList>
    </citation>
    <scope>NUCLEOTIDE SEQUENCE</scope>
</reference>
<name>A0A815R850_ADIRI</name>
<evidence type="ECO:0000313" key="3">
    <source>
        <dbReference type="Proteomes" id="UP000663852"/>
    </source>
</evidence>
<comment type="caution">
    <text evidence="2">The sequence shown here is derived from an EMBL/GenBank/DDBJ whole genome shotgun (WGS) entry which is preliminary data.</text>
</comment>
<protein>
    <submittedName>
        <fullName evidence="2">Uncharacterized protein</fullName>
    </submittedName>
</protein>
<organism evidence="2 3">
    <name type="scientific">Adineta ricciae</name>
    <name type="common">Rotifer</name>
    <dbReference type="NCBI Taxonomy" id="249248"/>
    <lineage>
        <taxon>Eukaryota</taxon>
        <taxon>Metazoa</taxon>
        <taxon>Spiralia</taxon>
        <taxon>Gnathifera</taxon>
        <taxon>Rotifera</taxon>
        <taxon>Eurotatoria</taxon>
        <taxon>Bdelloidea</taxon>
        <taxon>Adinetida</taxon>
        <taxon>Adinetidae</taxon>
        <taxon>Adineta</taxon>
    </lineage>
</organism>
<sequence>MEDVDGIPFVAQKASLDDDEEKEEEEDFLQRENEELDEVTLTSTYLSLNYNDLLRGEFQGRPVTRKAAEHDLDDPTFYLREKLVDFCQALCTSIDTRFKEAPAIFETMANCLDVAALYQQVVLVKREDVLQYGQSSFQTLLEFTKNNSKHIKIDNILLNDQYLEWKKRCLTELNDKENWNVWTKDDRIATTKVMKSFFTNRDLANGIEQFLHLYSLMVVKIRSEAVCDESWIYCRRIYCRKQFQNAQNRSFALKF</sequence>
<feature type="region of interest" description="Disordered" evidence="1">
    <location>
        <begin position="1"/>
        <end position="29"/>
    </location>
</feature>
<evidence type="ECO:0000313" key="2">
    <source>
        <dbReference type="EMBL" id="CAF1473238.1"/>
    </source>
</evidence>
<accession>A0A815R850</accession>
<dbReference type="OrthoDB" id="10006719at2759"/>